<evidence type="ECO:0000313" key="3">
    <source>
        <dbReference type="EMBL" id="SEW38988.1"/>
    </source>
</evidence>
<evidence type="ECO:0000256" key="1">
    <source>
        <dbReference type="SAM" id="MobiDB-lite"/>
    </source>
</evidence>
<dbReference type="Proteomes" id="UP000199701">
    <property type="component" value="Unassembled WGS sequence"/>
</dbReference>
<evidence type="ECO:0000256" key="2">
    <source>
        <dbReference type="SAM" id="Phobius"/>
    </source>
</evidence>
<dbReference type="RefSeq" id="WP_092455946.1">
    <property type="nucleotide sequence ID" value="NZ_FOJI01000014.1"/>
</dbReference>
<organism evidence="3 4">
    <name type="scientific">[Clostridium] fimetarium</name>
    <dbReference type="NCBI Taxonomy" id="99656"/>
    <lineage>
        <taxon>Bacteria</taxon>
        <taxon>Bacillati</taxon>
        <taxon>Bacillota</taxon>
        <taxon>Clostridia</taxon>
        <taxon>Lachnospirales</taxon>
        <taxon>Lachnospiraceae</taxon>
    </lineage>
</organism>
<dbReference type="EMBL" id="FOJI01000014">
    <property type="protein sequence ID" value="SEW38988.1"/>
    <property type="molecule type" value="Genomic_DNA"/>
</dbReference>
<keyword evidence="2" id="KW-1133">Transmembrane helix</keyword>
<name>A0A1I0RE10_9FIRM</name>
<dbReference type="STRING" id="99656.SAMN05421659_11475"/>
<dbReference type="OrthoDB" id="9973482at2"/>
<gene>
    <name evidence="3" type="ORF">SAMN05421659_11475</name>
</gene>
<accession>A0A1I0RE10</accession>
<reference evidence="3 4" key="1">
    <citation type="submission" date="2016-10" db="EMBL/GenBank/DDBJ databases">
        <authorList>
            <person name="de Groot N.N."/>
        </authorList>
    </citation>
    <scope>NUCLEOTIDE SEQUENCE [LARGE SCALE GENOMIC DNA]</scope>
    <source>
        <strain evidence="3 4">DSM 9179</strain>
    </source>
</reference>
<keyword evidence="2" id="KW-0472">Membrane</keyword>
<feature type="region of interest" description="Disordered" evidence="1">
    <location>
        <begin position="60"/>
        <end position="82"/>
    </location>
</feature>
<keyword evidence="2" id="KW-0812">Transmembrane</keyword>
<feature type="transmembrane region" description="Helical" evidence="2">
    <location>
        <begin position="7"/>
        <end position="26"/>
    </location>
</feature>
<dbReference type="AlphaFoldDB" id="A0A1I0RE10"/>
<evidence type="ECO:0000313" key="4">
    <source>
        <dbReference type="Proteomes" id="UP000199701"/>
    </source>
</evidence>
<proteinExistence type="predicted"/>
<sequence>MNEFVKKIFLIIAVLVFVFIGWQIMFNDGGFLQTSYNAIAVEINKNWANTHGEGEELLSRYGEPEAQNNSNSGSGGFDINVN</sequence>
<protein>
    <submittedName>
        <fullName evidence="3">Uncharacterized protein</fullName>
    </submittedName>
</protein>
<keyword evidence="4" id="KW-1185">Reference proteome</keyword>